<reference evidence="1" key="2">
    <citation type="submission" date="2020-09" db="EMBL/GenBank/DDBJ databases">
        <authorList>
            <person name="Sun Q."/>
            <person name="Zhou Y."/>
        </authorList>
    </citation>
    <scope>NUCLEOTIDE SEQUENCE</scope>
    <source>
        <strain evidence="1">CGMCC 4.7306</strain>
    </source>
</reference>
<proteinExistence type="predicted"/>
<keyword evidence="2" id="KW-1185">Reference proteome</keyword>
<organism evidence="1 2">
    <name type="scientific">Microlunatus endophyticus</name>
    <dbReference type="NCBI Taxonomy" id="1716077"/>
    <lineage>
        <taxon>Bacteria</taxon>
        <taxon>Bacillati</taxon>
        <taxon>Actinomycetota</taxon>
        <taxon>Actinomycetes</taxon>
        <taxon>Propionibacteriales</taxon>
        <taxon>Propionibacteriaceae</taxon>
        <taxon>Microlunatus</taxon>
    </lineage>
</organism>
<protein>
    <submittedName>
        <fullName evidence="1">Uncharacterized protein</fullName>
    </submittedName>
</protein>
<dbReference type="Proteomes" id="UP000613840">
    <property type="component" value="Unassembled WGS sequence"/>
</dbReference>
<name>A0A917W6U7_9ACTN</name>
<comment type="caution">
    <text evidence="1">The sequence shown here is derived from an EMBL/GenBank/DDBJ whole genome shotgun (WGS) entry which is preliminary data.</text>
</comment>
<dbReference type="AlphaFoldDB" id="A0A917W6U7"/>
<dbReference type="RefSeq" id="WP_188896213.1">
    <property type="nucleotide sequence ID" value="NZ_BMMZ01000007.1"/>
</dbReference>
<evidence type="ECO:0000313" key="2">
    <source>
        <dbReference type="Proteomes" id="UP000613840"/>
    </source>
</evidence>
<dbReference type="EMBL" id="BMMZ01000007">
    <property type="protein sequence ID" value="GGL69693.1"/>
    <property type="molecule type" value="Genomic_DNA"/>
</dbReference>
<sequence>MELPTEDQQALEELYAISDMYSELLSDEHPMMFLLKVSQWFAACGVVRANDPDQPPIQDLLADFAASGLYGLRAAGYTMSRMVGNYAVSMAFDEDHEEGGVEFPYWLRYLDDAEITGCWCSYNEDDLDDVLGVGIRFADHREGTLVTITRGESVRFINAFLSFVPYAETGVNWVSSNPVTAGLSKISNASARATLKQAVANSNPIDPEGISGHADWALGWAVIQWTISLLAEAAID</sequence>
<accession>A0A917W6U7</accession>
<reference evidence="1" key="1">
    <citation type="journal article" date="2014" name="Int. J. Syst. Evol. Microbiol.">
        <title>Complete genome sequence of Corynebacterium casei LMG S-19264T (=DSM 44701T), isolated from a smear-ripened cheese.</title>
        <authorList>
            <consortium name="US DOE Joint Genome Institute (JGI-PGF)"/>
            <person name="Walter F."/>
            <person name="Albersmeier A."/>
            <person name="Kalinowski J."/>
            <person name="Ruckert C."/>
        </authorList>
    </citation>
    <scope>NUCLEOTIDE SEQUENCE</scope>
    <source>
        <strain evidence="1">CGMCC 4.7306</strain>
    </source>
</reference>
<gene>
    <name evidence="1" type="ORF">GCM10011575_30330</name>
</gene>
<evidence type="ECO:0000313" key="1">
    <source>
        <dbReference type="EMBL" id="GGL69693.1"/>
    </source>
</evidence>